<feature type="compositionally biased region" description="Basic and acidic residues" evidence="13">
    <location>
        <begin position="8"/>
        <end position="20"/>
    </location>
</feature>
<dbReference type="SUPFAM" id="SSF58014">
    <property type="entry name" value="Coiled-coil domain of nucleotide exchange factor GrpE"/>
    <property type="match status" value="1"/>
</dbReference>
<proteinExistence type="inferred from homology"/>
<evidence type="ECO:0000256" key="2">
    <source>
        <dbReference type="ARBA" id="ARBA00009054"/>
    </source>
</evidence>
<feature type="compositionally biased region" description="Polar residues" evidence="13">
    <location>
        <begin position="40"/>
        <end position="58"/>
    </location>
</feature>
<organism evidence="14 15">
    <name type="scientific">Actinomycetospora cinnamomea</name>
    <dbReference type="NCBI Taxonomy" id="663609"/>
    <lineage>
        <taxon>Bacteria</taxon>
        <taxon>Bacillati</taxon>
        <taxon>Actinomycetota</taxon>
        <taxon>Actinomycetes</taxon>
        <taxon>Pseudonocardiales</taxon>
        <taxon>Pseudonocardiaceae</taxon>
        <taxon>Actinomycetospora</taxon>
    </lineage>
</organism>
<keyword evidence="6 10" id="KW-0143">Chaperone</keyword>
<sequence length="280" mass="28620">MTPPVPPLDHKTKDRARRLGPDPPEEVTVQDPDVGPDAPDSSTDSSVGGVPTSGQDTPPGTPQADGATDDAVDPAPEGLDGLEGEARAAAAAAGASAAASTTTDAGDATASTAADDTAGADPALERLRAELAERTADLQRVSAEFANYRRRTERERESTVAAAKAAVAGELLTVLDDVERAQSHGDLTGPFKVVADRLIETLQRAGLTPFGAEGDAFDPSVHEAVAHETSPEVSGPTVTTVMRRGYRFGDRVLRAAMVGVTDSDGSAPSEPSQTADAGTS</sequence>
<comment type="subunit">
    <text evidence="3 10">Homodimer.</text>
</comment>
<name>A0A2U1FG49_9PSEU</name>
<dbReference type="CDD" id="cd00446">
    <property type="entry name" value="GrpE"/>
    <property type="match status" value="1"/>
</dbReference>
<feature type="compositionally biased region" description="Polar residues" evidence="13">
    <location>
        <begin position="263"/>
        <end position="280"/>
    </location>
</feature>
<dbReference type="Proteomes" id="UP000245639">
    <property type="component" value="Unassembled WGS sequence"/>
</dbReference>
<gene>
    <name evidence="10" type="primary">grpE</name>
    <name evidence="14" type="ORF">C8D89_104357</name>
</gene>
<dbReference type="Gene3D" id="2.30.22.10">
    <property type="entry name" value="Head domain of nucleotide exchange factor GrpE"/>
    <property type="match status" value="1"/>
</dbReference>
<dbReference type="GO" id="GO:0006457">
    <property type="term" value="P:protein folding"/>
    <property type="evidence" value="ECO:0007669"/>
    <property type="project" value="InterPro"/>
</dbReference>
<comment type="caution">
    <text evidence="14">The sequence shown here is derived from an EMBL/GenBank/DDBJ whole genome shotgun (WGS) entry which is preliminary data.</text>
</comment>
<dbReference type="AlphaFoldDB" id="A0A2U1FG49"/>
<keyword evidence="4 10" id="KW-0963">Cytoplasm</keyword>
<feature type="region of interest" description="Disordered" evidence="13">
    <location>
        <begin position="259"/>
        <end position="280"/>
    </location>
</feature>
<dbReference type="Pfam" id="PF01025">
    <property type="entry name" value="GrpE"/>
    <property type="match status" value="1"/>
</dbReference>
<dbReference type="PRINTS" id="PR00773">
    <property type="entry name" value="GRPEPROTEIN"/>
</dbReference>
<dbReference type="GO" id="GO:0051082">
    <property type="term" value="F:unfolded protein binding"/>
    <property type="evidence" value="ECO:0007669"/>
    <property type="project" value="TreeGrafter"/>
</dbReference>
<dbReference type="EMBL" id="QEKW01000004">
    <property type="protein sequence ID" value="PVZ11142.1"/>
    <property type="molecule type" value="Genomic_DNA"/>
</dbReference>
<dbReference type="HAMAP" id="MF_01151">
    <property type="entry name" value="GrpE"/>
    <property type="match status" value="1"/>
</dbReference>
<evidence type="ECO:0000256" key="1">
    <source>
        <dbReference type="ARBA" id="ARBA00004496"/>
    </source>
</evidence>
<dbReference type="GO" id="GO:0005737">
    <property type="term" value="C:cytoplasm"/>
    <property type="evidence" value="ECO:0007669"/>
    <property type="project" value="UniProtKB-SubCell"/>
</dbReference>
<evidence type="ECO:0000256" key="7">
    <source>
        <dbReference type="ARBA" id="ARBA00053401"/>
    </source>
</evidence>
<evidence type="ECO:0000256" key="8">
    <source>
        <dbReference type="ARBA" id="ARBA00072274"/>
    </source>
</evidence>
<accession>A0A2U1FG49</accession>
<dbReference type="InterPro" id="IPR009012">
    <property type="entry name" value="GrpE_head"/>
</dbReference>
<evidence type="ECO:0000256" key="12">
    <source>
        <dbReference type="RuleBase" id="RU004478"/>
    </source>
</evidence>
<comment type="function">
    <text evidence="7 10 11">Participates actively in the response to hyperosmotic and heat shock by preventing the aggregation of stress-denatured proteins, in association with DnaK and GrpE. It is the nucleotide exchange factor for DnaK and may function as a thermosensor. Unfolded proteins bind initially to DnaJ; upon interaction with the DnaJ-bound protein, DnaK hydrolyzes its bound ATP, resulting in the formation of a stable complex. GrpE releases ADP from DnaK; ATP binding to DnaK triggers the release of the substrate protein, thus completing the reaction cycle. Several rounds of ATP-dependent interactions between DnaJ, DnaK and GrpE are required for fully efficient folding.</text>
</comment>
<evidence type="ECO:0000256" key="6">
    <source>
        <dbReference type="ARBA" id="ARBA00023186"/>
    </source>
</evidence>
<comment type="similarity">
    <text evidence="2 10 12">Belongs to the GrpE family.</text>
</comment>
<dbReference type="InterPro" id="IPR000740">
    <property type="entry name" value="GrpE"/>
</dbReference>
<evidence type="ECO:0000256" key="3">
    <source>
        <dbReference type="ARBA" id="ARBA00011738"/>
    </source>
</evidence>
<dbReference type="SUPFAM" id="SSF51064">
    <property type="entry name" value="Head domain of nucleotide exchange factor GrpE"/>
    <property type="match status" value="1"/>
</dbReference>
<feature type="region of interest" description="Disordered" evidence="13">
    <location>
        <begin position="1"/>
        <end position="121"/>
    </location>
</feature>
<evidence type="ECO:0000256" key="10">
    <source>
        <dbReference type="HAMAP-Rule" id="MF_01151"/>
    </source>
</evidence>
<evidence type="ECO:0000256" key="9">
    <source>
        <dbReference type="ARBA" id="ARBA00076414"/>
    </source>
</evidence>
<feature type="compositionally biased region" description="Low complexity" evidence="13">
    <location>
        <begin position="88"/>
        <end position="121"/>
    </location>
</feature>
<comment type="subcellular location">
    <subcellularLocation>
        <location evidence="1 10">Cytoplasm</location>
    </subcellularLocation>
</comment>
<protein>
    <recommendedName>
        <fullName evidence="8 10">Protein GrpE</fullName>
    </recommendedName>
    <alternativeName>
        <fullName evidence="9 10">HSP-70 cofactor</fullName>
    </alternativeName>
</protein>
<evidence type="ECO:0000256" key="5">
    <source>
        <dbReference type="ARBA" id="ARBA00023016"/>
    </source>
</evidence>
<dbReference type="GO" id="GO:0000774">
    <property type="term" value="F:adenyl-nucleotide exchange factor activity"/>
    <property type="evidence" value="ECO:0007669"/>
    <property type="project" value="InterPro"/>
</dbReference>
<dbReference type="FunFam" id="2.30.22.10:FF:000001">
    <property type="entry name" value="Protein GrpE"/>
    <property type="match status" value="1"/>
</dbReference>
<dbReference type="GO" id="GO:0051087">
    <property type="term" value="F:protein-folding chaperone binding"/>
    <property type="evidence" value="ECO:0007669"/>
    <property type="project" value="InterPro"/>
</dbReference>
<dbReference type="GO" id="GO:0042803">
    <property type="term" value="F:protein homodimerization activity"/>
    <property type="evidence" value="ECO:0007669"/>
    <property type="project" value="InterPro"/>
</dbReference>
<evidence type="ECO:0000256" key="4">
    <source>
        <dbReference type="ARBA" id="ARBA00022490"/>
    </source>
</evidence>
<reference evidence="14 15" key="1">
    <citation type="submission" date="2018-04" db="EMBL/GenBank/DDBJ databases">
        <title>Genomic Encyclopedia of Type Strains, Phase IV (KMG-IV): sequencing the most valuable type-strain genomes for metagenomic binning, comparative biology and taxonomic classification.</title>
        <authorList>
            <person name="Goeker M."/>
        </authorList>
    </citation>
    <scope>NUCLEOTIDE SEQUENCE [LARGE SCALE GENOMIC DNA]</scope>
    <source>
        <strain evidence="14 15">DSM 45771</strain>
    </source>
</reference>
<evidence type="ECO:0000313" key="14">
    <source>
        <dbReference type="EMBL" id="PVZ11142.1"/>
    </source>
</evidence>
<evidence type="ECO:0000256" key="11">
    <source>
        <dbReference type="RuleBase" id="RU000639"/>
    </source>
</evidence>
<keyword evidence="15" id="KW-1185">Reference proteome</keyword>
<dbReference type="PANTHER" id="PTHR21237:SF23">
    <property type="entry name" value="GRPE PROTEIN HOMOLOG, MITOCHONDRIAL"/>
    <property type="match status" value="1"/>
</dbReference>
<dbReference type="NCBIfam" id="NF010761">
    <property type="entry name" value="PRK14164.1"/>
    <property type="match status" value="1"/>
</dbReference>
<dbReference type="PROSITE" id="PS01071">
    <property type="entry name" value="GRPE"/>
    <property type="match status" value="1"/>
</dbReference>
<dbReference type="PANTHER" id="PTHR21237">
    <property type="entry name" value="GRPE PROTEIN"/>
    <property type="match status" value="1"/>
</dbReference>
<keyword evidence="5 10" id="KW-0346">Stress response</keyword>
<evidence type="ECO:0000256" key="13">
    <source>
        <dbReference type="SAM" id="MobiDB-lite"/>
    </source>
</evidence>
<evidence type="ECO:0000313" key="15">
    <source>
        <dbReference type="Proteomes" id="UP000245639"/>
    </source>
</evidence>
<dbReference type="Gene3D" id="3.90.20.20">
    <property type="match status" value="1"/>
</dbReference>
<dbReference type="InterPro" id="IPR013805">
    <property type="entry name" value="GrpE_CC"/>
</dbReference>